<keyword evidence="2" id="KW-1185">Reference proteome</keyword>
<dbReference type="GO" id="GO:0005975">
    <property type="term" value="P:carbohydrate metabolic process"/>
    <property type="evidence" value="ECO:0007669"/>
    <property type="project" value="InterPro"/>
</dbReference>
<organism evidence="1 2">
    <name type="scientific">Sulfolobus tengchongensis</name>
    <dbReference type="NCBI Taxonomy" id="207809"/>
    <lineage>
        <taxon>Archaea</taxon>
        <taxon>Thermoproteota</taxon>
        <taxon>Thermoprotei</taxon>
        <taxon>Sulfolobales</taxon>
        <taxon>Sulfolobaceae</taxon>
        <taxon>Sulfolobus</taxon>
    </lineage>
</organism>
<accession>A0AAX4KYU2</accession>
<gene>
    <name evidence="1" type="ORF">V6M85_11385</name>
</gene>
<dbReference type="GeneID" id="89337380"/>
<dbReference type="Gene3D" id="3.40.30.10">
    <property type="entry name" value="Glutaredoxin"/>
    <property type="match status" value="1"/>
</dbReference>
<dbReference type="SUPFAM" id="SSF48208">
    <property type="entry name" value="Six-hairpin glycosidases"/>
    <property type="match status" value="1"/>
</dbReference>
<protein>
    <recommendedName>
        <fullName evidence="3">Thioredoxin</fullName>
    </recommendedName>
</protein>
<dbReference type="RefSeq" id="WP_338600140.1">
    <property type="nucleotide sequence ID" value="NZ_CP146016.1"/>
</dbReference>
<dbReference type="EMBL" id="CP146016">
    <property type="protein sequence ID" value="WWQ60044.1"/>
    <property type="molecule type" value="Genomic_DNA"/>
</dbReference>
<sequence>MMIITTRIIDDAKFYDKPILMFFTDDNCKDCDSLYLKMQELPIFSKYIGIKVNALEYVQYTIRLTRGIIPTITILTPSLDLLAVIESKDIKFIENKLREIIDGYKNRKIRGIRLEEYIPTPIDPTPSIIYETVNRVIEGYEADSRMIEIFLTYTNIYKEYLKARNRIKLADDLARYLLEGSKEVKIDERYSGNIAMLVNYGLTDVNRLLEFIDVTNGEVFRSKRKENKGVLLDEALVGNALLSEYERTFNENYLEISMKISNYIKNNLEHEKGFRDIKVTDNITKVSYLEPISNAEASIFFSKLWNITNDNTYRDLALKGLSSALGATMDNPKVIARASIAYLKLFENIKANKYHPNIIDVRITVVKNNNCPSSMLFYDGNCYSKLEEIQPKFF</sequence>
<dbReference type="Gene3D" id="1.50.10.20">
    <property type="match status" value="1"/>
</dbReference>
<evidence type="ECO:0008006" key="3">
    <source>
        <dbReference type="Google" id="ProtNLM"/>
    </source>
</evidence>
<proteinExistence type="predicted"/>
<dbReference type="InterPro" id="IPR008928">
    <property type="entry name" value="6-hairpin_glycosidase_sf"/>
</dbReference>
<evidence type="ECO:0000313" key="1">
    <source>
        <dbReference type="EMBL" id="WWQ60044.1"/>
    </source>
</evidence>
<reference evidence="1 2" key="1">
    <citation type="submission" date="2024-02" db="EMBL/GenBank/DDBJ databases">
        <title>STSV induces naive adaptation in Sulfolobus.</title>
        <authorList>
            <person name="Xiang X."/>
            <person name="Song M."/>
        </authorList>
    </citation>
    <scope>NUCLEOTIDE SEQUENCE [LARGE SCALE GENOMIC DNA]</scope>
    <source>
        <strain evidence="1 2">RT2</strain>
    </source>
</reference>
<evidence type="ECO:0000313" key="2">
    <source>
        <dbReference type="Proteomes" id="UP001432202"/>
    </source>
</evidence>
<dbReference type="Proteomes" id="UP001432202">
    <property type="component" value="Chromosome"/>
</dbReference>
<name>A0AAX4KYU2_9CREN</name>
<dbReference type="AlphaFoldDB" id="A0AAX4KYU2"/>